<feature type="non-terminal residue" evidence="1">
    <location>
        <position position="1"/>
    </location>
</feature>
<gene>
    <name evidence="1" type="ORF">G3435_23115</name>
</gene>
<evidence type="ECO:0000313" key="2">
    <source>
        <dbReference type="Proteomes" id="UP000480410"/>
    </source>
</evidence>
<evidence type="ECO:0000313" key="1">
    <source>
        <dbReference type="EMBL" id="NER62061.1"/>
    </source>
</evidence>
<dbReference type="AlphaFoldDB" id="A0A6M0CWY6"/>
<reference evidence="1 2" key="1">
    <citation type="submission" date="2020-02" db="EMBL/GenBank/DDBJ databases">
        <title>Broccoli isolated Pseudomonas sp.</title>
        <authorList>
            <person name="Fujikawa T."/>
            <person name="Sawada H."/>
        </authorList>
    </citation>
    <scope>NUCLEOTIDE SEQUENCE [LARGE SCALE GENOMIC DNA]</scope>
    <source>
        <strain evidence="1 2">MAFF212428</strain>
    </source>
</reference>
<dbReference type="Proteomes" id="UP000480410">
    <property type="component" value="Unassembled WGS sequence"/>
</dbReference>
<dbReference type="EMBL" id="JAAHBV010000633">
    <property type="protein sequence ID" value="NER62061.1"/>
    <property type="molecule type" value="Genomic_DNA"/>
</dbReference>
<accession>A0A6M0CWY6</accession>
<organism evidence="1 2">
    <name type="scientific">Pseudomonas brassicae</name>
    <dbReference type="NCBI Taxonomy" id="2708063"/>
    <lineage>
        <taxon>Bacteria</taxon>
        <taxon>Pseudomonadati</taxon>
        <taxon>Pseudomonadota</taxon>
        <taxon>Gammaproteobacteria</taxon>
        <taxon>Pseudomonadales</taxon>
        <taxon>Pseudomonadaceae</taxon>
        <taxon>Pseudomonas</taxon>
    </lineage>
</organism>
<protein>
    <submittedName>
        <fullName evidence="1">Sugar ABC transporter substrate-binding protein</fullName>
    </submittedName>
</protein>
<sequence>PALEALRVTGSFRLDNTDRVLSLLAASLPLEVQSRTRYWTTLVARPAPNSLG</sequence>
<name>A0A6M0CWY6_9PSED</name>
<proteinExistence type="predicted"/>
<comment type="caution">
    <text evidence="1">The sequence shown here is derived from an EMBL/GenBank/DDBJ whole genome shotgun (WGS) entry which is preliminary data.</text>
</comment>